<dbReference type="Proteomes" id="UP000076532">
    <property type="component" value="Unassembled WGS sequence"/>
</dbReference>
<evidence type="ECO:0000313" key="4">
    <source>
        <dbReference type="Proteomes" id="UP000076532"/>
    </source>
</evidence>
<evidence type="ECO:0000313" key="3">
    <source>
        <dbReference type="EMBL" id="KZP30950.1"/>
    </source>
</evidence>
<reference evidence="3 4" key="1">
    <citation type="journal article" date="2016" name="Mol. Biol. Evol.">
        <title>Comparative Genomics of Early-Diverging Mushroom-Forming Fungi Provides Insights into the Origins of Lignocellulose Decay Capabilities.</title>
        <authorList>
            <person name="Nagy L.G."/>
            <person name="Riley R."/>
            <person name="Tritt A."/>
            <person name="Adam C."/>
            <person name="Daum C."/>
            <person name="Floudas D."/>
            <person name="Sun H."/>
            <person name="Yadav J.S."/>
            <person name="Pangilinan J."/>
            <person name="Larsson K.H."/>
            <person name="Matsuura K."/>
            <person name="Barry K."/>
            <person name="Labutti K."/>
            <person name="Kuo R."/>
            <person name="Ohm R.A."/>
            <person name="Bhattacharya S.S."/>
            <person name="Shirouzu T."/>
            <person name="Yoshinaga Y."/>
            <person name="Martin F.M."/>
            <person name="Grigoriev I.V."/>
            <person name="Hibbett D.S."/>
        </authorList>
    </citation>
    <scope>NUCLEOTIDE SEQUENCE [LARGE SCALE GENOMIC DNA]</scope>
    <source>
        <strain evidence="3 4">CBS 109695</strain>
    </source>
</reference>
<sequence length="272" mass="30366">MLRHSMQWGRLAYAWGAEMDAVIQIQCEDGASLKSLISVTNKLPTTRFPVVSGHQCPLLSLKPPSEPVLFVNYLILTLKSFRAFHMDNERGRNESNDIAFHMSGYGSRAAPSGSGRLPCGPILRTSCGRLIATNTTSNNLACQSIPQHPSSMSFAGPVNTTHEGGNAQITNINGNVTYILSDDKADKIWKWLDAPDSSGNFLAAREKHHEQTGTWFIEGEEYLRWKETPDPALWVYGTPGCGKTIICQLYRHRTDSRKMHSRPQLCLRVFLF</sequence>
<name>A0A166TT38_9AGAM</name>
<keyword evidence="1" id="KW-0677">Repeat</keyword>
<proteinExistence type="predicted"/>
<protein>
    <recommendedName>
        <fullName evidence="2">Nephrocystin 3-like N-terminal domain-containing protein</fullName>
    </recommendedName>
</protein>
<feature type="domain" description="Nephrocystin 3-like N-terminal" evidence="2">
    <location>
        <begin position="211"/>
        <end position="257"/>
    </location>
</feature>
<dbReference type="OrthoDB" id="448455at2759"/>
<dbReference type="Pfam" id="PF24883">
    <property type="entry name" value="NPHP3_N"/>
    <property type="match status" value="1"/>
</dbReference>
<keyword evidence="4" id="KW-1185">Reference proteome</keyword>
<dbReference type="EMBL" id="KV417491">
    <property type="protein sequence ID" value="KZP30950.1"/>
    <property type="molecule type" value="Genomic_DNA"/>
</dbReference>
<dbReference type="PANTHER" id="PTHR10039">
    <property type="entry name" value="AMELOGENIN"/>
    <property type="match status" value="1"/>
</dbReference>
<accession>A0A166TT38</accession>
<organism evidence="3 4">
    <name type="scientific">Athelia psychrophila</name>
    <dbReference type="NCBI Taxonomy" id="1759441"/>
    <lineage>
        <taxon>Eukaryota</taxon>
        <taxon>Fungi</taxon>
        <taxon>Dikarya</taxon>
        <taxon>Basidiomycota</taxon>
        <taxon>Agaricomycotina</taxon>
        <taxon>Agaricomycetes</taxon>
        <taxon>Agaricomycetidae</taxon>
        <taxon>Atheliales</taxon>
        <taxon>Atheliaceae</taxon>
        <taxon>Athelia</taxon>
    </lineage>
</organism>
<dbReference type="PANTHER" id="PTHR10039:SF16">
    <property type="entry name" value="GPI INOSITOL-DEACYLASE"/>
    <property type="match status" value="1"/>
</dbReference>
<dbReference type="InterPro" id="IPR056884">
    <property type="entry name" value="NPHP3-like_N"/>
</dbReference>
<gene>
    <name evidence="3" type="ORF">FIBSPDRAFT_69905</name>
</gene>
<evidence type="ECO:0000259" key="2">
    <source>
        <dbReference type="Pfam" id="PF24883"/>
    </source>
</evidence>
<evidence type="ECO:0000256" key="1">
    <source>
        <dbReference type="ARBA" id="ARBA00022737"/>
    </source>
</evidence>
<dbReference type="AlphaFoldDB" id="A0A166TT38"/>